<dbReference type="InterPro" id="IPR050508">
    <property type="entry name" value="Methyltransf_Superfamily"/>
</dbReference>
<comment type="caution">
    <text evidence="2">The sequence shown here is derived from an EMBL/GenBank/DDBJ whole genome shotgun (WGS) entry which is preliminary data.</text>
</comment>
<dbReference type="InterPro" id="IPR041698">
    <property type="entry name" value="Methyltransf_25"/>
</dbReference>
<keyword evidence="2" id="KW-0489">Methyltransferase</keyword>
<dbReference type="RefSeq" id="WP_048544932.1">
    <property type="nucleotide sequence ID" value="NZ_HF571038.1"/>
</dbReference>
<evidence type="ECO:0000313" key="3">
    <source>
        <dbReference type="Proteomes" id="UP000035720"/>
    </source>
</evidence>
<dbReference type="PANTHER" id="PTHR42912:SF93">
    <property type="entry name" value="N6-ADENOSINE-METHYLTRANSFERASE TMT1A"/>
    <property type="match status" value="1"/>
</dbReference>
<feature type="domain" description="Methyltransferase" evidence="1">
    <location>
        <begin position="67"/>
        <end position="160"/>
    </location>
</feature>
<sequence>MNLDHLQRNWDDLGATDPLWAILAYPDRHGNKWTPEEFFATGEEWLGGYFDILDGLGMAPARHERALDFGCGAGRLTRALAGRFVHADGVDVAPSMIELAEKFHADDPRVAFHLNEKADLGLFADNTFDFIVSIVVFQHMSNDLKAAYLREFVRVLRPGGIAMFTVPSHADLSPIGIVRRLPNPVQNVYRRRRYGYDAVMEFHTFRRAKVEKELRAAGGQVEAVIPEDTAGPPFVSYVYVVTKPE</sequence>
<dbReference type="AlphaFoldDB" id="A0A077M7R2"/>
<evidence type="ECO:0000313" key="2">
    <source>
        <dbReference type="EMBL" id="CCI52604.1"/>
    </source>
</evidence>
<dbReference type="InterPro" id="IPR029063">
    <property type="entry name" value="SAM-dependent_MTases_sf"/>
</dbReference>
<dbReference type="OrthoDB" id="9795634at2"/>
<dbReference type="PANTHER" id="PTHR42912">
    <property type="entry name" value="METHYLTRANSFERASE"/>
    <property type="match status" value="1"/>
</dbReference>
<dbReference type="CDD" id="cd02440">
    <property type="entry name" value="AdoMet_MTases"/>
    <property type="match status" value="1"/>
</dbReference>
<dbReference type="EMBL" id="CAJC01000101">
    <property type="protein sequence ID" value="CCI52604.1"/>
    <property type="molecule type" value="Genomic_DNA"/>
</dbReference>
<organism evidence="2 3">
    <name type="scientific">Nostocoides jenkinsii Ben 74</name>
    <dbReference type="NCBI Taxonomy" id="1193518"/>
    <lineage>
        <taxon>Bacteria</taxon>
        <taxon>Bacillati</taxon>
        <taxon>Actinomycetota</taxon>
        <taxon>Actinomycetes</taxon>
        <taxon>Micrococcales</taxon>
        <taxon>Intrasporangiaceae</taxon>
        <taxon>Nostocoides</taxon>
    </lineage>
</organism>
<proteinExistence type="predicted"/>
<accession>A0A077M7R2</accession>
<keyword evidence="3" id="KW-1185">Reference proteome</keyword>
<name>A0A077M7R2_9MICO</name>
<dbReference type="SUPFAM" id="SSF53335">
    <property type="entry name" value="S-adenosyl-L-methionine-dependent methyltransferases"/>
    <property type="match status" value="1"/>
</dbReference>
<gene>
    <name evidence="2" type="ORF">BN13_190009</name>
</gene>
<dbReference type="STRING" id="1193518.BN13_190009"/>
<dbReference type="GO" id="GO:0008168">
    <property type="term" value="F:methyltransferase activity"/>
    <property type="evidence" value="ECO:0007669"/>
    <property type="project" value="UniProtKB-KW"/>
</dbReference>
<dbReference type="Proteomes" id="UP000035720">
    <property type="component" value="Unassembled WGS sequence"/>
</dbReference>
<reference evidence="2 3" key="1">
    <citation type="journal article" date="2013" name="ISME J.">
        <title>A metabolic model for members of the genus Tetrasphaera involved in enhanced biological phosphorus removal.</title>
        <authorList>
            <person name="Kristiansen R."/>
            <person name="Nguyen H.T.T."/>
            <person name="Saunders A.M."/>
            <person name="Nielsen J.L."/>
            <person name="Wimmer R."/>
            <person name="Le V.Q."/>
            <person name="McIlroy S.J."/>
            <person name="Petrovski S."/>
            <person name="Seviour R.J."/>
            <person name="Calteau A."/>
            <person name="Nielsen K.L."/>
            <person name="Nielsen P.H."/>
        </authorList>
    </citation>
    <scope>NUCLEOTIDE SEQUENCE [LARGE SCALE GENOMIC DNA]</scope>
    <source>
        <strain evidence="2 3">Ben 74</strain>
    </source>
</reference>
<evidence type="ECO:0000259" key="1">
    <source>
        <dbReference type="Pfam" id="PF13649"/>
    </source>
</evidence>
<keyword evidence="2" id="KW-0808">Transferase</keyword>
<dbReference type="Pfam" id="PF13649">
    <property type="entry name" value="Methyltransf_25"/>
    <property type="match status" value="1"/>
</dbReference>
<dbReference type="Gene3D" id="3.40.50.150">
    <property type="entry name" value="Vaccinia Virus protein VP39"/>
    <property type="match status" value="1"/>
</dbReference>
<keyword evidence="2" id="KW-0830">Ubiquinone</keyword>
<dbReference type="GO" id="GO:0032259">
    <property type="term" value="P:methylation"/>
    <property type="evidence" value="ECO:0007669"/>
    <property type="project" value="UniProtKB-KW"/>
</dbReference>
<protein>
    <submittedName>
        <fullName evidence="2">Methylase involved in ubiquinone/menaquinonebiosynthesis-like protein</fullName>
    </submittedName>
</protein>